<comment type="caution">
    <text evidence="1">The sequence shown here is derived from an EMBL/GenBank/DDBJ whole genome shotgun (WGS) entry which is preliminary data.</text>
</comment>
<dbReference type="eggNOG" id="COG2513">
    <property type="taxonomic scope" value="Bacteria"/>
</dbReference>
<evidence type="ECO:0000313" key="4">
    <source>
        <dbReference type="Proteomes" id="UP000014197"/>
    </source>
</evidence>
<dbReference type="GO" id="GO:0003824">
    <property type="term" value="F:catalytic activity"/>
    <property type="evidence" value="ECO:0007669"/>
    <property type="project" value="InterPro"/>
</dbReference>
<evidence type="ECO:0000313" key="1">
    <source>
        <dbReference type="EMBL" id="EOH95602.1"/>
    </source>
</evidence>
<reference evidence="1 3" key="1">
    <citation type="submission" date="2013-02" db="EMBL/GenBank/DDBJ databases">
        <title>The Genome Sequence of Enterococcus haemoperoxidus BAA-382.</title>
        <authorList>
            <consortium name="The Broad Institute Genome Sequencing Platform"/>
            <consortium name="The Broad Institute Genome Sequencing Center for Infectious Disease"/>
            <person name="Earl A.M."/>
            <person name="Gilmore M.S."/>
            <person name="Lebreton F."/>
            <person name="Walker B."/>
            <person name="Young S.K."/>
            <person name="Zeng Q."/>
            <person name="Gargeya S."/>
            <person name="Fitzgerald M."/>
            <person name="Haas B."/>
            <person name="Abouelleil A."/>
            <person name="Alvarado L."/>
            <person name="Arachchi H.M."/>
            <person name="Berlin A.M."/>
            <person name="Chapman S.B."/>
            <person name="Dewar J."/>
            <person name="Goldberg J."/>
            <person name="Griggs A."/>
            <person name="Gujja S."/>
            <person name="Hansen M."/>
            <person name="Howarth C."/>
            <person name="Imamovic A."/>
            <person name="Larimer J."/>
            <person name="McCowan C."/>
            <person name="Murphy C."/>
            <person name="Neiman D."/>
            <person name="Pearson M."/>
            <person name="Priest M."/>
            <person name="Roberts A."/>
            <person name="Saif S."/>
            <person name="Shea T."/>
            <person name="Sisk P."/>
            <person name="Sykes S."/>
            <person name="Wortman J."/>
            <person name="Nusbaum C."/>
            <person name="Birren B."/>
        </authorList>
    </citation>
    <scope>NUCLEOTIDE SEQUENCE [LARGE SCALE GENOMIC DNA]</scope>
    <source>
        <strain evidence="1 3">ATCC BAA-382</strain>
    </source>
</reference>
<dbReference type="InterPro" id="IPR040442">
    <property type="entry name" value="Pyrv_kinase-like_dom_sf"/>
</dbReference>
<dbReference type="OrthoDB" id="9780430at2"/>
<dbReference type="AlphaFoldDB" id="R2QGF8"/>
<dbReference type="InterPro" id="IPR015813">
    <property type="entry name" value="Pyrv/PenolPyrv_kinase-like_dom"/>
</dbReference>
<dbReference type="EMBL" id="ASVY01000003">
    <property type="protein sequence ID" value="EOT60281.1"/>
    <property type="molecule type" value="Genomic_DNA"/>
</dbReference>
<organism evidence="1 3">
    <name type="scientific">Enterococcus haemoperoxidus ATCC BAA-382</name>
    <dbReference type="NCBI Taxonomy" id="1158608"/>
    <lineage>
        <taxon>Bacteria</taxon>
        <taxon>Bacillati</taxon>
        <taxon>Bacillota</taxon>
        <taxon>Bacilli</taxon>
        <taxon>Lactobacillales</taxon>
        <taxon>Enterococcaceae</taxon>
        <taxon>Enterococcus</taxon>
    </lineage>
</organism>
<dbReference type="RefSeq" id="WP_010762153.1">
    <property type="nucleotide sequence ID" value="NZ_KB946316.1"/>
</dbReference>
<accession>R2QGF8</accession>
<dbReference type="SUPFAM" id="SSF51621">
    <property type="entry name" value="Phosphoenolpyruvate/pyruvate domain"/>
    <property type="match status" value="1"/>
</dbReference>
<sequence length="275" mass="31531">MNENKIAQFRNAHKRDKPLVLLNIWNVASANELTKKKINLIPTGSYAMSDHYGYQDGENMPFDEILCYIQHMDTGNNYITADIESGYAENLTDLEKNTEALINSGVIGINIEDRKSNTETLYSIEEQSERLLCIKQKLNFMKKDLFINVRTDKYFIGDIANNNQDEQVLNQTITRIKAYEKTGIDGIFVPGLKNKEHIEKITGETSLPINIMLDVKEDSVAEYLNIGISRISFGPSIYMLYSEHENSDLDTFYTSLLAEIVQHEKQNLIELFKIK</sequence>
<dbReference type="Pfam" id="PF13714">
    <property type="entry name" value="PEP_mutase"/>
    <property type="match status" value="1"/>
</dbReference>
<evidence type="ECO:0000313" key="3">
    <source>
        <dbReference type="Proteomes" id="UP000013858"/>
    </source>
</evidence>
<proteinExistence type="predicted"/>
<protein>
    <recommendedName>
        <fullName evidence="5">PEP phosphonomutase</fullName>
    </recommendedName>
</protein>
<dbReference type="PANTHER" id="PTHR42905:SF16">
    <property type="entry name" value="CARBOXYPHOSPHONOENOLPYRUVATE PHOSPHONOMUTASE-LIKE PROTEIN (AFU_ORTHOLOGUE AFUA_5G07230)"/>
    <property type="match status" value="1"/>
</dbReference>
<dbReference type="CDD" id="cd00377">
    <property type="entry name" value="ICL_PEPM"/>
    <property type="match status" value="1"/>
</dbReference>
<gene>
    <name evidence="2" type="ORF">I583_02916</name>
    <name evidence="1" type="ORF">UAW_01951</name>
</gene>
<evidence type="ECO:0000313" key="2">
    <source>
        <dbReference type="EMBL" id="EOT60281.1"/>
    </source>
</evidence>
<name>R2QGF8_9ENTE</name>
<dbReference type="Proteomes" id="UP000014197">
    <property type="component" value="Unassembled WGS sequence"/>
</dbReference>
<dbReference type="Proteomes" id="UP000013858">
    <property type="component" value="Unassembled WGS sequence"/>
</dbReference>
<keyword evidence="4" id="KW-1185">Reference proteome</keyword>
<dbReference type="Gene3D" id="3.20.20.60">
    <property type="entry name" value="Phosphoenolpyruvate-binding domains"/>
    <property type="match status" value="1"/>
</dbReference>
<evidence type="ECO:0008006" key="5">
    <source>
        <dbReference type="Google" id="ProtNLM"/>
    </source>
</evidence>
<dbReference type="STRING" id="155618.RV06_GL000714"/>
<reference evidence="2 4" key="2">
    <citation type="submission" date="2013-03" db="EMBL/GenBank/DDBJ databases">
        <title>The Genome Sequence of Enterococcus haemoperoxidus BAA-382 (PacBio/Illumina hybrid assembly).</title>
        <authorList>
            <consortium name="The Broad Institute Genomics Platform"/>
            <consortium name="The Broad Institute Genome Sequencing Center for Infectious Disease"/>
            <person name="Earl A."/>
            <person name="Russ C."/>
            <person name="Gilmore M."/>
            <person name="Surin D."/>
            <person name="Walker B."/>
            <person name="Young S."/>
            <person name="Zeng Q."/>
            <person name="Gargeya S."/>
            <person name="Fitzgerald M."/>
            <person name="Haas B."/>
            <person name="Abouelleil A."/>
            <person name="Allen A.W."/>
            <person name="Alvarado L."/>
            <person name="Arachchi H.M."/>
            <person name="Berlin A.M."/>
            <person name="Chapman S.B."/>
            <person name="Gainer-Dewar J."/>
            <person name="Goldberg J."/>
            <person name="Griggs A."/>
            <person name="Gujja S."/>
            <person name="Hansen M."/>
            <person name="Howarth C."/>
            <person name="Imamovic A."/>
            <person name="Ireland A."/>
            <person name="Larimer J."/>
            <person name="McCowan C."/>
            <person name="Murphy C."/>
            <person name="Pearson M."/>
            <person name="Poon T.W."/>
            <person name="Priest M."/>
            <person name="Roberts A."/>
            <person name="Saif S."/>
            <person name="Shea T."/>
            <person name="Sisk P."/>
            <person name="Sykes S."/>
            <person name="Wortman J."/>
            <person name="Nusbaum C."/>
            <person name="Birren B."/>
        </authorList>
    </citation>
    <scope>NUCLEOTIDE SEQUENCE [LARGE SCALE GENOMIC DNA]</scope>
    <source>
        <strain evidence="2 4">ATCC BAA-382</strain>
    </source>
</reference>
<dbReference type="PANTHER" id="PTHR42905">
    <property type="entry name" value="PHOSPHOENOLPYRUVATE CARBOXYLASE"/>
    <property type="match status" value="1"/>
</dbReference>
<dbReference type="InterPro" id="IPR039556">
    <property type="entry name" value="ICL/PEPM"/>
</dbReference>
<dbReference type="PATRIC" id="fig|1158608.3.peg.1924"/>
<dbReference type="EMBL" id="AJAR01000019">
    <property type="protein sequence ID" value="EOH95602.1"/>
    <property type="molecule type" value="Genomic_DNA"/>
</dbReference>